<organism evidence="1 2">
    <name type="scientific">Trichogramma kaykai</name>
    <dbReference type="NCBI Taxonomy" id="54128"/>
    <lineage>
        <taxon>Eukaryota</taxon>
        <taxon>Metazoa</taxon>
        <taxon>Ecdysozoa</taxon>
        <taxon>Arthropoda</taxon>
        <taxon>Hexapoda</taxon>
        <taxon>Insecta</taxon>
        <taxon>Pterygota</taxon>
        <taxon>Neoptera</taxon>
        <taxon>Endopterygota</taxon>
        <taxon>Hymenoptera</taxon>
        <taxon>Apocrita</taxon>
        <taxon>Proctotrupomorpha</taxon>
        <taxon>Chalcidoidea</taxon>
        <taxon>Trichogrammatidae</taxon>
        <taxon>Trichogramma</taxon>
    </lineage>
</organism>
<dbReference type="EMBL" id="JBJJXI010000028">
    <property type="protein sequence ID" value="KAL3403796.1"/>
    <property type="molecule type" value="Genomic_DNA"/>
</dbReference>
<protein>
    <recommendedName>
        <fullName evidence="3">Secreted protein</fullName>
    </recommendedName>
</protein>
<name>A0ABD2XGL0_9HYME</name>
<proteinExistence type="predicted"/>
<dbReference type="Proteomes" id="UP001627154">
    <property type="component" value="Unassembled WGS sequence"/>
</dbReference>
<evidence type="ECO:0000313" key="1">
    <source>
        <dbReference type="EMBL" id="KAL3403796.1"/>
    </source>
</evidence>
<sequence length="87" mass="9591">MSQGTGCTAIYSLFLCVRNAFLRRGDRHQVYISVSVSRTASGTDLGRQMYHADCIIRCKVVSLCLQDRCTVKVCGHTLEGKCQGSTE</sequence>
<evidence type="ECO:0008006" key="3">
    <source>
        <dbReference type="Google" id="ProtNLM"/>
    </source>
</evidence>
<gene>
    <name evidence="1" type="ORF">TKK_003474</name>
</gene>
<comment type="caution">
    <text evidence="1">The sequence shown here is derived from an EMBL/GenBank/DDBJ whole genome shotgun (WGS) entry which is preliminary data.</text>
</comment>
<dbReference type="AlphaFoldDB" id="A0ABD2XGL0"/>
<evidence type="ECO:0000313" key="2">
    <source>
        <dbReference type="Proteomes" id="UP001627154"/>
    </source>
</evidence>
<keyword evidence="2" id="KW-1185">Reference proteome</keyword>
<accession>A0ABD2XGL0</accession>
<reference evidence="1 2" key="1">
    <citation type="journal article" date="2024" name="bioRxiv">
        <title>A reference genome for Trichogramma kaykai: A tiny desert-dwelling parasitoid wasp with competing sex-ratio distorters.</title>
        <authorList>
            <person name="Culotta J."/>
            <person name="Lindsey A.R."/>
        </authorList>
    </citation>
    <scope>NUCLEOTIDE SEQUENCE [LARGE SCALE GENOMIC DNA]</scope>
    <source>
        <strain evidence="1 2">KSX58</strain>
    </source>
</reference>